<dbReference type="InterPro" id="IPR029021">
    <property type="entry name" value="Prot-tyrosine_phosphatase-like"/>
</dbReference>
<evidence type="ECO:0000259" key="1">
    <source>
        <dbReference type="Pfam" id="PF14671"/>
    </source>
</evidence>
<comment type="caution">
    <text evidence="2">The sequence shown here is derived from an EMBL/GenBank/DDBJ whole genome shotgun (WGS) entry which is preliminary data.</text>
</comment>
<reference evidence="2 3" key="1">
    <citation type="submission" date="2017-06" db="EMBL/GenBank/DDBJ databases">
        <title>Ant-infecting Ophiocordyceps genomes reveal a high diversity of potential behavioral manipulation genes and a possible major role for enterotoxins.</title>
        <authorList>
            <person name="De Bekker C."/>
            <person name="Evans H.C."/>
            <person name="Brachmann A."/>
            <person name="Hughes D.P."/>
        </authorList>
    </citation>
    <scope>NUCLEOTIDE SEQUENCE [LARGE SCALE GENOMIC DNA]</scope>
    <source>
        <strain evidence="2 3">1348a</strain>
    </source>
</reference>
<dbReference type="InterPro" id="IPR029260">
    <property type="entry name" value="DSPn"/>
</dbReference>
<dbReference type="OrthoDB" id="5632at2759"/>
<dbReference type="AlphaFoldDB" id="A0A2C5YPH6"/>
<gene>
    <name evidence="2" type="ORF">CDD82_185</name>
</gene>
<dbReference type="Proteomes" id="UP000224854">
    <property type="component" value="Unassembled WGS sequence"/>
</dbReference>
<dbReference type="FunFam" id="3.90.190.10:FF:000073">
    <property type="entry name" value="Tyrosine-protein phosphatase CDC14"/>
    <property type="match status" value="1"/>
</dbReference>
<sequence>MTQYIEYIPDRLYLAAYVHAPPEAETVATSSDDKEPACYFSVDEWLLYNAFHHDFGPLHIGHLYRFAVRFHELLGADENKVRPVVFWSAADAKSRANAACLLACYMVLIQNWPPHLALAPIAQVNPPLMPFRDAGYSQADYGITVQDVVYGVWKAKDQKCCDLDSFDLDMYERFERVENGDFNWITPHFVAFASPQLSPVEKVADALPRNVAAVAAHPKLPPPFKHVLGHFAQNKIGLVVRLNSPLYSPAYFEALGMAHLDMIFDDGTCPPLTTVRKFIRLAHDTITLKKRAIASLPTCASCAPAWWSALSSTGFT</sequence>
<keyword evidence="3" id="KW-1185">Reference proteome</keyword>
<proteinExistence type="predicted"/>
<dbReference type="Pfam" id="PF14671">
    <property type="entry name" value="DSPn"/>
    <property type="match status" value="1"/>
</dbReference>
<dbReference type="Gene3D" id="3.90.190.10">
    <property type="entry name" value="Protein tyrosine phosphatase superfamily"/>
    <property type="match status" value="2"/>
</dbReference>
<feature type="domain" description="Dual specificity/tyrosine protein phosphatase N-terminal" evidence="1">
    <location>
        <begin position="6"/>
        <end position="155"/>
    </location>
</feature>
<evidence type="ECO:0000313" key="3">
    <source>
        <dbReference type="Proteomes" id="UP000224854"/>
    </source>
</evidence>
<dbReference type="InterPro" id="IPR050561">
    <property type="entry name" value="PTP"/>
</dbReference>
<dbReference type="CDD" id="cd17657">
    <property type="entry name" value="CDC14_N"/>
    <property type="match status" value="1"/>
</dbReference>
<dbReference type="EMBL" id="NJEU01001032">
    <property type="protein sequence ID" value="PHH68924.1"/>
    <property type="molecule type" value="Genomic_DNA"/>
</dbReference>
<protein>
    <recommendedName>
        <fullName evidence="1">Dual specificity/tyrosine protein phosphatase N-terminal domain-containing protein</fullName>
    </recommendedName>
</protein>
<organism evidence="2 3">
    <name type="scientific">Ophiocordyceps australis</name>
    <dbReference type="NCBI Taxonomy" id="1399860"/>
    <lineage>
        <taxon>Eukaryota</taxon>
        <taxon>Fungi</taxon>
        <taxon>Dikarya</taxon>
        <taxon>Ascomycota</taxon>
        <taxon>Pezizomycotina</taxon>
        <taxon>Sordariomycetes</taxon>
        <taxon>Hypocreomycetidae</taxon>
        <taxon>Hypocreales</taxon>
        <taxon>Ophiocordycipitaceae</taxon>
        <taxon>Ophiocordyceps</taxon>
    </lineage>
</organism>
<name>A0A2C5YPH6_9HYPO</name>
<accession>A0A2C5YPH6</accession>
<dbReference type="PANTHER" id="PTHR23339">
    <property type="entry name" value="TYROSINE SPECIFIC PROTEIN PHOSPHATASE AND DUAL SPECIFICITY PROTEIN PHOSPHATASE"/>
    <property type="match status" value="1"/>
</dbReference>
<evidence type="ECO:0000313" key="2">
    <source>
        <dbReference type="EMBL" id="PHH68924.1"/>
    </source>
</evidence>
<dbReference type="SUPFAM" id="SSF52799">
    <property type="entry name" value="(Phosphotyrosine protein) phosphatases II"/>
    <property type="match status" value="2"/>
</dbReference>